<proteinExistence type="predicted"/>
<name>A0AAV4WD97_9ARAC</name>
<accession>A0AAV4WD97</accession>
<evidence type="ECO:0000313" key="2">
    <source>
        <dbReference type="Proteomes" id="UP001054837"/>
    </source>
</evidence>
<dbReference type="Proteomes" id="UP001054837">
    <property type="component" value="Unassembled WGS sequence"/>
</dbReference>
<keyword evidence="2" id="KW-1185">Reference proteome</keyword>
<protein>
    <submittedName>
        <fullName evidence="1">Uncharacterized protein</fullName>
    </submittedName>
</protein>
<sequence>MRPLITLARYQIICIFVTPFQIQTWGRYNTPRAHRIRALLHPRRTFKGDQIDSERESEPVIFALISTGGDILSSNCPGTHSFERVSGNPRVGSGIGFDLGMIRELWSVFGSSFVPLWVSGSDDGRLRIVPPCID</sequence>
<comment type="caution">
    <text evidence="1">The sequence shown here is derived from an EMBL/GenBank/DDBJ whole genome shotgun (WGS) entry which is preliminary data.</text>
</comment>
<organism evidence="1 2">
    <name type="scientific">Caerostris darwini</name>
    <dbReference type="NCBI Taxonomy" id="1538125"/>
    <lineage>
        <taxon>Eukaryota</taxon>
        <taxon>Metazoa</taxon>
        <taxon>Ecdysozoa</taxon>
        <taxon>Arthropoda</taxon>
        <taxon>Chelicerata</taxon>
        <taxon>Arachnida</taxon>
        <taxon>Araneae</taxon>
        <taxon>Araneomorphae</taxon>
        <taxon>Entelegynae</taxon>
        <taxon>Araneoidea</taxon>
        <taxon>Araneidae</taxon>
        <taxon>Caerostris</taxon>
    </lineage>
</organism>
<dbReference type="AlphaFoldDB" id="A0AAV4WD97"/>
<dbReference type="EMBL" id="BPLQ01014490">
    <property type="protein sequence ID" value="GIY80199.1"/>
    <property type="molecule type" value="Genomic_DNA"/>
</dbReference>
<evidence type="ECO:0000313" key="1">
    <source>
        <dbReference type="EMBL" id="GIY80199.1"/>
    </source>
</evidence>
<gene>
    <name evidence="1" type="ORF">CDAR_18881</name>
</gene>
<reference evidence="1 2" key="1">
    <citation type="submission" date="2021-06" db="EMBL/GenBank/DDBJ databases">
        <title>Caerostris darwini draft genome.</title>
        <authorList>
            <person name="Kono N."/>
            <person name="Arakawa K."/>
        </authorList>
    </citation>
    <scope>NUCLEOTIDE SEQUENCE [LARGE SCALE GENOMIC DNA]</scope>
</reference>